<dbReference type="Gene3D" id="3.30.910.20">
    <property type="entry name" value="Skp domain"/>
    <property type="match status" value="1"/>
</dbReference>
<evidence type="ECO:0000256" key="1">
    <source>
        <dbReference type="ARBA" id="ARBA00009091"/>
    </source>
</evidence>
<comment type="caution">
    <text evidence="5">The sequence shown here is derived from an EMBL/GenBank/DDBJ whole genome shotgun (WGS) entry which is preliminary data.</text>
</comment>
<protein>
    <recommendedName>
        <fullName evidence="7">Outer membrane chaperone Skp</fullName>
    </recommendedName>
</protein>
<dbReference type="Proteomes" id="UP000032214">
    <property type="component" value="Unassembled WGS sequence"/>
</dbReference>
<feature type="coiled-coil region" evidence="3">
    <location>
        <begin position="72"/>
        <end position="121"/>
    </location>
</feature>
<evidence type="ECO:0000313" key="5">
    <source>
        <dbReference type="EMBL" id="KIX85488.1"/>
    </source>
</evidence>
<dbReference type="InterPro" id="IPR024930">
    <property type="entry name" value="Skp_dom_sf"/>
</dbReference>
<keyword evidence="3" id="KW-0175">Coiled coil</keyword>
<name>A0A0D2JM95_9BACT</name>
<dbReference type="PANTHER" id="PTHR35089">
    <property type="entry name" value="CHAPERONE PROTEIN SKP"/>
    <property type="match status" value="1"/>
</dbReference>
<proteinExistence type="inferred from homology"/>
<keyword evidence="2 4" id="KW-0732">Signal</keyword>
<dbReference type="eggNOG" id="COG2825">
    <property type="taxonomic scope" value="Bacteria"/>
</dbReference>
<dbReference type="GO" id="GO:0050821">
    <property type="term" value="P:protein stabilization"/>
    <property type="evidence" value="ECO:0007669"/>
    <property type="project" value="TreeGrafter"/>
</dbReference>
<evidence type="ECO:0000256" key="3">
    <source>
        <dbReference type="SAM" id="Coils"/>
    </source>
</evidence>
<evidence type="ECO:0008006" key="7">
    <source>
        <dbReference type="Google" id="ProtNLM"/>
    </source>
</evidence>
<dbReference type="AlphaFoldDB" id="A0A0D2JM95"/>
<evidence type="ECO:0000313" key="6">
    <source>
        <dbReference type="Proteomes" id="UP000032214"/>
    </source>
</evidence>
<dbReference type="EMBL" id="ARQD01000001">
    <property type="protein sequence ID" value="KIX85488.1"/>
    <property type="molecule type" value="Genomic_DNA"/>
</dbReference>
<feature type="signal peptide" evidence="4">
    <location>
        <begin position="1"/>
        <end position="17"/>
    </location>
</feature>
<accession>A0A0D2JM95</accession>
<dbReference type="PANTHER" id="PTHR35089:SF1">
    <property type="entry name" value="CHAPERONE PROTEIN SKP"/>
    <property type="match status" value="1"/>
</dbReference>
<dbReference type="SMART" id="SM00935">
    <property type="entry name" value="OmpH"/>
    <property type="match status" value="1"/>
</dbReference>
<dbReference type="SUPFAM" id="SSF111384">
    <property type="entry name" value="OmpH-like"/>
    <property type="match status" value="1"/>
</dbReference>
<evidence type="ECO:0000256" key="4">
    <source>
        <dbReference type="SAM" id="SignalP"/>
    </source>
</evidence>
<dbReference type="Pfam" id="PF03938">
    <property type="entry name" value="OmpH"/>
    <property type="match status" value="1"/>
</dbReference>
<evidence type="ECO:0000256" key="2">
    <source>
        <dbReference type="ARBA" id="ARBA00022729"/>
    </source>
</evidence>
<dbReference type="InterPro" id="IPR005632">
    <property type="entry name" value="Chaperone_Skp"/>
</dbReference>
<organism evidence="5 6">
    <name type="scientific">candidate division TM6 bacterium JCVI TM6SC1</name>
    <dbReference type="NCBI Taxonomy" id="1306947"/>
    <lineage>
        <taxon>Bacteria</taxon>
        <taxon>Candidatus Babelota</taxon>
        <taxon>Vermiphilus</taxon>
    </lineage>
</organism>
<reference evidence="5 6" key="1">
    <citation type="journal article" date="2013" name="Proc. Natl. Acad. Sci. U.S.A.">
        <title>Candidate phylum TM6 genome recovered from a hospital sink biofilm provides genomic insights into this uncultivated phylum.</title>
        <authorList>
            <person name="McLean J.S."/>
            <person name="Lombardo M.J."/>
            <person name="Badger J.H."/>
            <person name="Edlund A."/>
            <person name="Novotny M."/>
            <person name="Yee-Greenbaum J."/>
            <person name="Vyahhi N."/>
            <person name="Hall A.P."/>
            <person name="Yang Y."/>
            <person name="Dupont C.L."/>
            <person name="Ziegler M.G."/>
            <person name="Chitsaz H."/>
            <person name="Allen A.E."/>
            <person name="Yooseph S."/>
            <person name="Tesler G."/>
            <person name="Pevzner P.A."/>
            <person name="Friedman R.M."/>
            <person name="Nealson K.H."/>
            <person name="Venter J.C."/>
            <person name="Lasken R.S."/>
        </authorList>
    </citation>
    <scope>NUCLEOTIDE SEQUENCE [LARGE SCALE GENOMIC DNA]</scope>
    <source>
        <strain evidence="5 6">TM6SC1</strain>
    </source>
</reference>
<gene>
    <name evidence="5" type="ORF">J120_00730</name>
</gene>
<sequence length="196" mass="22475">MNKKHFALICITTLCSAAPTSVPQTIKTIETKRIETVNPMRTVYVDPYAIMQESTEGRKVAQLLESKRKNFSDEINRRGKKLEQEVNEYRAKQTTMSESARAQEEQRLAKAERDYKGYIEECEQEFKVTVAQQTESFSKKLEESAEKIGRENNLYAIVDRTNGRPFYVAKDADFTDKMIVKIDETVTKSTKLAKAA</sequence>
<keyword evidence="6" id="KW-1185">Reference proteome</keyword>
<feature type="chain" id="PRO_5002261815" description="Outer membrane chaperone Skp" evidence="4">
    <location>
        <begin position="18"/>
        <end position="196"/>
    </location>
</feature>
<dbReference type="GO" id="GO:0051082">
    <property type="term" value="F:unfolded protein binding"/>
    <property type="evidence" value="ECO:0007669"/>
    <property type="project" value="InterPro"/>
</dbReference>
<dbReference type="GO" id="GO:0005829">
    <property type="term" value="C:cytosol"/>
    <property type="evidence" value="ECO:0007669"/>
    <property type="project" value="TreeGrafter"/>
</dbReference>
<comment type="similarity">
    <text evidence="1">Belongs to the Skp family.</text>
</comment>